<gene>
    <name evidence="2" type="ORF">EO246_03605</name>
</gene>
<dbReference type="InterPro" id="IPR044925">
    <property type="entry name" value="His-Me_finger_sf"/>
</dbReference>
<evidence type="ECO:0000259" key="1">
    <source>
        <dbReference type="Pfam" id="PF13392"/>
    </source>
</evidence>
<dbReference type="GO" id="GO:0004519">
    <property type="term" value="F:endonuclease activity"/>
    <property type="evidence" value="ECO:0007669"/>
    <property type="project" value="UniProtKB-KW"/>
</dbReference>
<dbReference type="InterPro" id="IPR003615">
    <property type="entry name" value="HNH_nuc"/>
</dbReference>
<comment type="caution">
    <text evidence="2">The sequence shown here is derived from an EMBL/GenBank/DDBJ whole genome shotgun (WGS) entry which is preliminary data.</text>
</comment>
<keyword evidence="2" id="KW-0378">Hydrolase</keyword>
<accession>A0A3S3L9P9</accession>
<evidence type="ECO:0000313" key="3">
    <source>
        <dbReference type="Proteomes" id="UP000285859"/>
    </source>
</evidence>
<organism evidence="2 3">
    <name type="scientific">Lactococcus lactis</name>
    <dbReference type="NCBI Taxonomy" id="1358"/>
    <lineage>
        <taxon>Bacteria</taxon>
        <taxon>Bacillati</taxon>
        <taxon>Bacillota</taxon>
        <taxon>Bacilli</taxon>
        <taxon>Lactobacillales</taxon>
        <taxon>Streptococcaceae</taxon>
        <taxon>Lactococcus</taxon>
    </lineage>
</organism>
<protein>
    <submittedName>
        <fullName evidence="2">HNH endonuclease</fullName>
    </submittedName>
</protein>
<name>A0A3S3L9P9_9LACT</name>
<dbReference type="Pfam" id="PF13392">
    <property type="entry name" value="HNH_3"/>
    <property type="match status" value="1"/>
</dbReference>
<evidence type="ECO:0000313" key="2">
    <source>
        <dbReference type="EMBL" id="RWR48576.1"/>
    </source>
</evidence>
<proteinExistence type="predicted"/>
<reference evidence="2 3" key="1">
    <citation type="submission" date="2019-01" db="EMBL/GenBank/DDBJ databases">
        <title>Whole genome sequence of Lactococcus lactis isolated from cow milk.</title>
        <authorList>
            <person name="Sundararaman A."/>
            <person name="Tamang J.-P."/>
            <person name="Halami P."/>
        </authorList>
    </citation>
    <scope>NUCLEOTIDE SEQUENCE [LARGE SCALE GENOMIC DNA]</scope>
    <source>
        <strain evidence="2 3">C2D</strain>
    </source>
</reference>
<dbReference type="EMBL" id="SAXH01000003">
    <property type="protein sequence ID" value="RWR48576.1"/>
    <property type="molecule type" value="Genomic_DNA"/>
</dbReference>
<dbReference type="Gene3D" id="3.90.75.20">
    <property type="match status" value="1"/>
</dbReference>
<dbReference type="SUPFAM" id="SSF54060">
    <property type="entry name" value="His-Me finger endonucleases"/>
    <property type="match status" value="1"/>
</dbReference>
<sequence>MSVLRWWIMEMKQIPDYPNYAVTRDGRVWSYNTNKFLVPYLTKKNIVVINLSVEGISFKKSLSRIVFVTFNGYEPEIVRHKDNNPTNNCLKNLEGISKEEHLKRLGNASNFKNQKRREMIKLNPETGGREVVVYPYKSTEYDCALKCCNFKRLTFRGNLYFYPERKDQLMDEIIKRIRLNELYISSHPEDIQGKYACKRRITENKKYLEILEKI</sequence>
<dbReference type="AlphaFoldDB" id="A0A3S3L9P9"/>
<dbReference type="Proteomes" id="UP000285859">
    <property type="component" value="Unassembled WGS sequence"/>
</dbReference>
<feature type="domain" description="HNH nuclease" evidence="1">
    <location>
        <begin position="63"/>
        <end position="102"/>
    </location>
</feature>
<keyword evidence="2" id="KW-0255">Endonuclease</keyword>
<keyword evidence="2" id="KW-0540">Nuclease</keyword>